<evidence type="ECO:0000313" key="9">
    <source>
        <dbReference type="EMBL" id="KAF2839020.1"/>
    </source>
</evidence>
<dbReference type="InterPro" id="IPR002401">
    <property type="entry name" value="Cyt_P450_E_grp-I"/>
</dbReference>
<dbReference type="GO" id="GO:0016705">
    <property type="term" value="F:oxidoreductase activity, acting on paired donors, with incorporation or reduction of molecular oxygen"/>
    <property type="evidence" value="ECO:0007669"/>
    <property type="project" value="InterPro"/>
</dbReference>
<keyword evidence="8" id="KW-0472">Membrane</keyword>
<dbReference type="InterPro" id="IPR036396">
    <property type="entry name" value="Cyt_P450_sf"/>
</dbReference>
<keyword evidence="5 6" id="KW-0408">Iron</keyword>
<dbReference type="SUPFAM" id="SSF48264">
    <property type="entry name" value="Cytochrome P450"/>
    <property type="match status" value="1"/>
</dbReference>
<comment type="cofactor">
    <cofactor evidence="1 6">
        <name>heme</name>
        <dbReference type="ChEBI" id="CHEBI:30413"/>
    </cofactor>
</comment>
<dbReference type="EMBL" id="MU006095">
    <property type="protein sequence ID" value="KAF2839020.1"/>
    <property type="molecule type" value="Genomic_DNA"/>
</dbReference>
<protein>
    <submittedName>
        <fullName evidence="9">Cytochrome P450</fullName>
    </submittedName>
</protein>
<keyword evidence="3 6" id="KW-0349">Heme</keyword>
<comment type="caution">
    <text evidence="9">The sequence shown here is derived from an EMBL/GenBank/DDBJ whole genome shotgun (WGS) entry which is preliminary data.</text>
</comment>
<dbReference type="InterPro" id="IPR001128">
    <property type="entry name" value="Cyt_P450"/>
</dbReference>
<evidence type="ECO:0000313" key="10">
    <source>
        <dbReference type="Proteomes" id="UP000799429"/>
    </source>
</evidence>
<feature type="binding site" description="axial binding residue" evidence="6">
    <location>
        <position position="444"/>
    </location>
    <ligand>
        <name>heme</name>
        <dbReference type="ChEBI" id="CHEBI:30413"/>
    </ligand>
    <ligandPart>
        <name>Fe</name>
        <dbReference type="ChEBI" id="CHEBI:18248"/>
    </ligandPart>
</feature>
<feature type="transmembrane region" description="Helical" evidence="8">
    <location>
        <begin position="12"/>
        <end position="30"/>
    </location>
</feature>
<comment type="similarity">
    <text evidence="2 7">Belongs to the cytochrome P450 family.</text>
</comment>
<keyword evidence="7" id="KW-0503">Monooxygenase</keyword>
<evidence type="ECO:0000256" key="8">
    <source>
        <dbReference type="SAM" id="Phobius"/>
    </source>
</evidence>
<keyword evidence="8" id="KW-0812">Transmembrane</keyword>
<dbReference type="PROSITE" id="PS00086">
    <property type="entry name" value="CYTOCHROME_P450"/>
    <property type="match status" value="1"/>
</dbReference>
<dbReference type="PANTHER" id="PTHR24305">
    <property type="entry name" value="CYTOCHROME P450"/>
    <property type="match status" value="1"/>
</dbReference>
<evidence type="ECO:0000256" key="5">
    <source>
        <dbReference type="ARBA" id="ARBA00023004"/>
    </source>
</evidence>
<dbReference type="PRINTS" id="PR00463">
    <property type="entry name" value="EP450I"/>
</dbReference>
<dbReference type="PRINTS" id="PR00385">
    <property type="entry name" value="P450"/>
</dbReference>
<accession>A0A9P4SAG2</accession>
<dbReference type="GO" id="GO:0005506">
    <property type="term" value="F:iron ion binding"/>
    <property type="evidence" value="ECO:0007669"/>
    <property type="project" value="InterPro"/>
</dbReference>
<dbReference type="GO" id="GO:0004497">
    <property type="term" value="F:monooxygenase activity"/>
    <property type="evidence" value="ECO:0007669"/>
    <property type="project" value="UniProtKB-KW"/>
</dbReference>
<dbReference type="Proteomes" id="UP000799429">
    <property type="component" value="Unassembled WGS sequence"/>
</dbReference>
<dbReference type="GO" id="GO:0020037">
    <property type="term" value="F:heme binding"/>
    <property type="evidence" value="ECO:0007669"/>
    <property type="project" value="InterPro"/>
</dbReference>
<keyword evidence="7" id="KW-0560">Oxidoreductase</keyword>
<dbReference type="InterPro" id="IPR050121">
    <property type="entry name" value="Cytochrome_P450_monoxygenase"/>
</dbReference>
<reference evidence="9" key="1">
    <citation type="journal article" date="2020" name="Stud. Mycol.">
        <title>101 Dothideomycetes genomes: a test case for predicting lifestyles and emergence of pathogens.</title>
        <authorList>
            <person name="Haridas S."/>
            <person name="Albert R."/>
            <person name="Binder M."/>
            <person name="Bloem J."/>
            <person name="Labutti K."/>
            <person name="Salamov A."/>
            <person name="Andreopoulos B."/>
            <person name="Baker S."/>
            <person name="Barry K."/>
            <person name="Bills G."/>
            <person name="Bluhm B."/>
            <person name="Cannon C."/>
            <person name="Castanera R."/>
            <person name="Culley D."/>
            <person name="Daum C."/>
            <person name="Ezra D."/>
            <person name="Gonzalez J."/>
            <person name="Henrissat B."/>
            <person name="Kuo A."/>
            <person name="Liang C."/>
            <person name="Lipzen A."/>
            <person name="Lutzoni F."/>
            <person name="Magnuson J."/>
            <person name="Mondo S."/>
            <person name="Nolan M."/>
            <person name="Ohm R."/>
            <person name="Pangilinan J."/>
            <person name="Park H.-J."/>
            <person name="Ramirez L."/>
            <person name="Alfaro M."/>
            <person name="Sun H."/>
            <person name="Tritt A."/>
            <person name="Yoshinaga Y."/>
            <person name="Zwiers L.-H."/>
            <person name="Turgeon B."/>
            <person name="Goodwin S."/>
            <person name="Spatafora J."/>
            <person name="Crous P."/>
            <person name="Grigoriev I."/>
        </authorList>
    </citation>
    <scope>NUCLEOTIDE SEQUENCE</scope>
    <source>
        <strain evidence="9">CBS 101060</strain>
    </source>
</reference>
<evidence type="ECO:0000256" key="1">
    <source>
        <dbReference type="ARBA" id="ARBA00001971"/>
    </source>
</evidence>
<gene>
    <name evidence="9" type="ORF">M501DRAFT_973965</name>
</gene>
<keyword evidence="8" id="KW-1133">Transmembrane helix</keyword>
<sequence>MFNSLLDRVPISFSELFIVCCFSTFLYFIISSTYNVYFHPLARFPGPRLWIFTRLCYANSLRRGDLHLKILEFHEKYGEIVRVAPNELSFTSPSAWKDMCTGSTKNKGLPRNTIVFGAQGFKSFLDGSDEQHTMFRRMLAPSFSVSAMNRAEPTIQSYISLLITQLNKEVTEKQPVNICEWYNYFTFDITGELAFSESFGQLERKAYHQWVKLIFSHLKYSALSICLRFWPPLDVLMPKLAPASLHKLKHLFCQLSRQKVAYRINRPDASQLQDWVSPCLTTKDPREKMELEEIMDTFTIFIIAGSETTATLLSGLTNHLCQNKRVLKLLSDEIRGTFKSEDEITQAAAAKLPYLNAVLNEALRMCTPIPCALGRIVPKGGSVISGEHIPTNTYVGIPHFAAYHDATHFASPFRFTPERWLGDAAFEKDLHPVFQPFSMGGRNCIGQALAWVEMRLVIARLIYNFDMKKAEGPDWIEQRTYMLWEKQPFSVHLTPVQRDEAVELPS</sequence>
<dbReference type="AlphaFoldDB" id="A0A9P4SAG2"/>
<evidence type="ECO:0000256" key="6">
    <source>
        <dbReference type="PIRSR" id="PIRSR602401-1"/>
    </source>
</evidence>
<keyword evidence="10" id="KW-1185">Reference proteome</keyword>
<dbReference type="PANTHER" id="PTHR24305:SF210">
    <property type="entry name" value="CYTOCHROME P450 MONOOXYGENASE ASQL-RELATED"/>
    <property type="match status" value="1"/>
</dbReference>
<proteinExistence type="inferred from homology"/>
<evidence type="ECO:0000256" key="2">
    <source>
        <dbReference type="ARBA" id="ARBA00010617"/>
    </source>
</evidence>
<organism evidence="9 10">
    <name type="scientific">Patellaria atrata CBS 101060</name>
    <dbReference type="NCBI Taxonomy" id="1346257"/>
    <lineage>
        <taxon>Eukaryota</taxon>
        <taxon>Fungi</taxon>
        <taxon>Dikarya</taxon>
        <taxon>Ascomycota</taxon>
        <taxon>Pezizomycotina</taxon>
        <taxon>Dothideomycetes</taxon>
        <taxon>Dothideomycetes incertae sedis</taxon>
        <taxon>Patellariales</taxon>
        <taxon>Patellariaceae</taxon>
        <taxon>Patellaria</taxon>
    </lineage>
</organism>
<dbReference type="OrthoDB" id="1470350at2759"/>
<dbReference type="Pfam" id="PF00067">
    <property type="entry name" value="p450"/>
    <property type="match status" value="1"/>
</dbReference>
<dbReference type="Gene3D" id="1.10.630.10">
    <property type="entry name" value="Cytochrome P450"/>
    <property type="match status" value="1"/>
</dbReference>
<name>A0A9P4SAG2_9PEZI</name>
<dbReference type="InterPro" id="IPR017972">
    <property type="entry name" value="Cyt_P450_CS"/>
</dbReference>
<evidence type="ECO:0000256" key="3">
    <source>
        <dbReference type="ARBA" id="ARBA00022617"/>
    </source>
</evidence>
<evidence type="ECO:0000256" key="7">
    <source>
        <dbReference type="RuleBase" id="RU000461"/>
    </source>
</evidence>
<dbReference type="CDD" id="cd11058">
    <property type="entry name" value="CYP60B-like"/>
    <property type="match status" value="1"/>
</dbReference>
<keyword evidence="4 6" id="KW-0479">Metal-binding</keyword>
<evidence type="ECO:0000256" key="4">
    <source>
        <dbReference type="ARBA" id="ARBA00022723"/>
    </source>
</evidence>